<accession>A0A1M4SNF4</accession>
<dbReference type="OrthoDB" id="1778713at2"/>
<keyword evidence="3" id="KW-1185">Reference proteome</keyword>
<dbReference type="RefSeq" id="WP_073269307.1">
    <property type="nucleotide sequence ID" value="NZ_FQTU01000001.1"/>
</dbReference>
<organism evidence="2 3">
    <name type="scientific">Alkalibacter saccharofermentans DSM 14828</name>
    <dbReference type="NCBI Taxonomy" id="1120975"/>
    <lineage>
        <taxon>Bacteria</taxon>
        <taxon>Bacillati</taxon>
        <taxon>Bacillota</taxon>
        <taxon>Clostridia</taxon>
        <taxon>Eubacteriales</taxon>
        <taxon>Eubacteriaceae</taxon>
        <taxon>Alkalibacter</taxon>
    </lineage>
</organism>
<keyword evidence="1" id="KW-0472">Membrane</keyword>
<dbReference type="Proteomes" id="UP000184251">
    <property type="component" value="Unassembled WGS sequence"/>
</dbReference>
<feature type="transmembrane region" description="Helical" evidence="1">
    <location>
        <begin position="12"/>
        <end position="35"/>
    </location>
</feature>
<name>A0A1M4SNF4_9FIRM</name>
<protein>
    <submittedName>
        <fullName evidence="2">Uncharacterized protein</fullName>
    </submittedName>
</protein>
<gene>
    <name evidence="2" type="ORF">SAMN02746064_00322</name>
</gene>
<reference evidence="2 3" key="1">
    <citation type="submission" date="2016-11" db="EMBL/GenBank/DDBJ databases">
        <authorList>
            <person name="Jaros S."/>
            <person name="Januszkiewicz K."/>
            <person name="Wedrychowicz H."/>
        </authorList>
    </citation>
    <scope>NUCLEOTIDE SEQUENCE [LARGE SCALE GENOMIC DNA]</scope>
    <source>
        <strain evidence="2 3">DSM 14828</strain>
    </source>
</reference>
<keyword evidence="1" id="KW-1133">Transmembrane helix</keyword>
<dbReference type="STRING" id="1120975.SAMN02746064_00322"/>
<evidence type="ECO:0000313" key="3">
    <source>
        <dbReference type="Proteomes" id="UP000184251"/>
    </source>
</evidence>
<evidence type="ECO:0000256" key="1">
    <source>
        <dbReference type="SAM" id="Phobius"/>
    </source>
</evidence>
<proteinExistence type="predicted"/>
<evidence type="ECO:0000313" key="2">
    <source>
        <dbReference type="EMBL" id="SHE33731.1"/>
    </source>
</evidence>
<sequence>MNEEIRAQSVGDWFITLLLISIPLVNVIVLILWAFGGDYDLNRRNFAKAALLWMIIPIALAASFVSCGLAGMLFYI</sequence>
<feature type="transmembrane region" description="Helical" evidence="1">
    <location>
        <begin position="50"/>
        <end position="75"/>
    </location>
</feature>
<dbReference type="EMBL" id="FQTU01000001">
    <property type="protein sequence ID" value="SHE33731.1"/>
    <property type="molecule type" value="Genomic_DNA"/>
</dbReference>
<keyword evidence="1" id="KW-0812">Transmembrane</keyword>
<dbReference type="AlphaFoldDB" id="A0A1M4SNF4"/>